<sequence length="264" mass="29503">MSGTYQACYTTQTHREHLLDGSDRGRITFPPQTNFRVHPGPDRERVLPEGLCALVLFRSRAGVVTACAQQGFDVPAAHKAGVHGYHTDETDTSVPIKCLRDHTSGRTSVSPRLGEGTSQTAPNGCFHEQQSKTEAALITALPDLKDHRRSKKADRRACDQQSPTPQTVHSTRERGTELEPFQNYMVRLSTTPMPSPSSHTLFTIPVGDNLYLPTSTLRRLRNTEGHICSHERYGASSGGRDMPEVKGRKRRSMWMKPERMEKLN</sequence>
<keyword evidence="3" id="KW-1185">Reference proteome</keyword>
<feature type="compositionally biased region" description="Polar residues" evidence="1">
    <location>
        <begin position="105"/>
        <end position="122"/>
    </location>
</feature>
<reference evidence="2" key="1">
    <citation type="submission" date="2020-03" db="EMBL/GenBank/DDBJ databases">
        <authorList>
            <person name="Weist P."/>
        </authorList>
    </citation>
    <scope>NUCLEOTIDE SEQUENCE</scope>
</reference>
<gene>
    <name evidence="2" type="ORF">PLEPLA_LOCUS38288</name>
</gene>
<proteinExistence type="predicted"/>
<dbReference type="AlphaFoldDB" id="A0A9N7VLM8"/>
<protein>
    <submittedName>
        <fullName evidence="2">Uncharacterized protein</fullName>
    </submittedName>
</protein>
<evidence type="ECO:0000256" key="1">
    <source>
        <dbReference type="SAM" id="MobiDB-lite"/>
    </source>
</evidence>
<evidence type="ECO:0000313" key="3">
    <source>
        <dbReference type="Proteomes" id="UP001153269"/>
    </source>
</evidence>
<feature type="region of interest" description="Disordered" evidence="1">
    <location>
        <begin position="231"/>
        <end position="264"/>
    </location>
</feature>
<comment type="caution">
    <text evidence="2">The sequence shown here is derived from an EMBL/GenBank/DDBJ whole genome shotgun (WGS) entry which is preliminary data.</text>
</comment>
<feature type="compositionally biased region" description="Polar residues" evidence="1">
    <location>
        <begin position="159"/>
        <end position="169"/>
    </location>
</feature>
<name>A0A9N7VLM8_PLEPL</name>
<feature type="region of interest" description="Disordered" evidence="1">
    <location>
        <begin position="146"/>
        <end position="180"/>
    </location>
</feature>
<dbReference type="EMBL" id="CADEAL010004059">
    <property type="protein sequence ID" value="CAB1450596.1"/>
    <property type="molecule type" value="Genomic_DNA"/>
</dbReference>
<organism evidence="2 3">
    <name type="scientific">Pleuronectes platessa</name>
    <name type="common">European plaice</name>
    <dbReference type="NCBI Taxonomy" id="8262"/>
    <lineage>
        <taxon>Eukaryota</taxon>
        <taxon>Metazoa</taxon>
        <taxon>Chordata</taxon>
        <taxon>Craniata</taxon>
        <taxon>Vertebrata</taxon>
        <taxon>Euteleostomi</taxon>
        <taxon>Actinopterygii</taxon>
        <taxon>Neopterygii</taxon>
        <taxon>Teleostei</taxon>
        <taxon>Neoteleostei</taxon>
        <taxon>Acanthomorphata</taxon>
        <taxon>Carangaria</taxon>
        <taxon>Pleuronectiformes</taxon>
        <taxon>Pleuronectoidei</taxon>
        <taxon>Pleuronectidae</taxon>
        <taxon>Pleuronectes</taxon>
    </lineage>
</organism>
<accession>A0A9N7VLM8</accession>
<evidence type="ECO:0000313" key="2">
    <source>
        <dbReference type="EMBL" id="CAB1450596.1"/>
    </source>
</evidence>
<feature type="region of interest" description="Disordered" evidence="1">
    <location>
        <begin position="102"/>
        <end position="125"/>
    </location>
</feature>
<dbReference type="Proteomes" id="UP001153269">
    <property type="component" value="Unassembled WGS sequence"/>
</dbReference>